<evidence type="ECO:0000313" key="2">
    <source>
        <dbReference type="Proteomes" id="UP000004221"/>
    </source>
</evidence>
<gene>
    <name evidence="1" type="ORF">NITHO_2490006</name>
</gene>
<dbReference type="Proteomes" id="UP000004221">
    <property type="component" value="Unassembled WGS sequence"/>
</dbReference>
<name>I4EFX1_9BACT</name>
<organism evidence="1 2">
    <name type="scientific">Nitrolancea hollandica Lb</name>
    <dbReference type="NCBI Taxonomy" id="1129897"/>
    <lineage>
        <taxon>Bacteria</taxon>
        <taxon>Pseudomonadati</taxon>
        <taxon>Thermomicrobiota</taxon>
        <taxon>Thermomicrobia</taxon>
        <taxon>Sphaerobacterales</taxon>
        <taxon>Sphaerobacterineae</taxon>
        <taxon>Sphaerobacteraceae</taxon>
        <taxon>Nitrolancea</taxon>
    </lineage>
</organism>
<reference evidence="1 2" key="1">
    <citation type="journal article" date="2012" name="ISME J.">
        <title>Nitrification expanded: discovery, physiology and genomics of a nitrite-oxidizing bacterium from the phylum Chloroflexi.</title>
        <authorList>
            <person name="Sorokin D.Y."/>
            <person name="Lucker S."/>
            <person name="Vejmelkova D."/>
            <person name="Kostrikina N.A."/>
            <person name="Kleerebezem R."/>
            <person name="Rijpstra W.I."/>
            <person name="Damste J.S."/>
            <person name="Le Paslier D."/>
            <person name="Muyzer G."/>
            <person name="Wagner M."/>
            <person name="van Loosdrecht M.C."/>
            <person name="Daims H."/>
        </authorList>
    </citation>
    <scope>NUCLEOTIDE SEQUENCE [LARGE SCALE GENOMIC DNA]</scope>
    <source>
        <strain evidence="2">none</strain>
    </source>
</reference>
<dbReference type="EMBL" id="CAGS01000167">
    <property type="protein sequence ID" value="CCF83583.1"/>
    <property type="molecule type" value="Genomic_DNA"/>
</dbReference>
<evidence type="ECO:0000313" key="1">
    <source>
        <dbReference type="EMBL" id="CCF83583.1"/>
    </source>
</evidence>
<proteinExistence type="predicted"/>
<sequence>MVKCKTTRRDRITYHVPGAGKQMVTLWSRTEPHQPERDSTYPLIITVKAVYVRTKPDKVTLFRTAAS</sequence>
<protein>
    <submittedName>
        <fullName evidence="1">Uncharacterized protein</fullName>
    </submittedName>
</protein>
<dbReference type="AlphaFoldDB" id="I4EFX1"/>
<keyword evidence="2" id="KW-1185">Reference proteome</keyword>
<accession>I4EFX1</accession>
<comment type="caution">
    <text evidence="1">The sequence shown here is derived from an EMBL/GenBank/DDBJ whole genome shotgun (WGS) entry which is preliminary data.</text>
</comment>